<dbReference type="InterPro" id="IPR019264">
    <property type="entry name" value="DUF2179"/>
</dbReference>
<dbReference type="GO" id="GO:0005886">
    <property type="term" value="C:plasma membrane"/>
    <property type="evidence" value="ECO:0007669"/>
    <property type="project" value="UniProtKB-SubCell"/>
</dbReference>
<gene>
    <name evidence="8" type="ORF">NCTC11807_00503</name>
</gene>
<dbReference type="Pfam" id="PF02588">
    <property type="entry name" value="YitT_membrane"/>
    <property type="match status" value="1"/>
</dbReference>
<evidence type="ECO:0000256" key="5">
    <source>
        <dbReference type="ARBA" id="ARBA00023136"/>
    </source>
</evidence>
<dbReference type="AlphaFoldDB" id="A0A380H053"/>
<accession>A0A380H053</accession>
<dbReference type="PANTHER" id="PTHR33545">
    <property type="entry name" value="UPF0750 MEMBRANE PROTEIN YITT-RELATED"/>
    <property type="match status" value="1"/>
</dbReference>
<feature type="transmembrane region" description="Helical" evidence="6">
    <location>
        <begin position="20"/>
        <end position="48"/>
    </location>
</feature>
<dbReference type="CDD" id="cd16380">
    <property type="entry name" value="YitT_C"/>
    <property type="match status" value="1"/>
</dbReference>
<dbReference type="InterPro" id="IPR015867">
    <property type="entry name" value="N-reg_PII/ATP_PRibTrfase_C"/>
</dbReference>
<keyword evidence="5 6" id="KW-0472">Membrane</keyword>
<dbReference type="Pfam" id="PF10035">
    <property type="entry name" value="DUF2179"/>
    <property type="match status" value="1"/>
</dbReference>
<dbReference type="PANTHER" id="PTHR33545:SF4">
    <property type="entry name" value="UPF0750 MEMBRANE PROTEIN YXKD"/>
    <property type="match status" value="1"/>
</dbReference>
<dbReference type="Gene3D" id="3.30.70.120">
    <property type="match status" value="1"/>
</dbReference>
<keyword evidence="4 6" id="KW-1133">Transmembrane helix</keyword>
<reference evidence="8 9" key="1">
    <citation type="submission" date="2018-06" db="EMBL/GenBank/DDBJ databases">
        <authorList>
            <consortium name="Pathogen Informatics"/>
            <person name="Doyle S."/>
        </authorList>
    </citation>
    <scope>NUCLEOTIDE SEQUENCE [LARGE SCALE GENOMIC DNA]</scope>
    <source>
        <strain evidence="8 9">NCTC11807</strain>
    </source>
</reference>
<proteinExistence type="predicted"/>
<evidence type="ECO:0000256" key="6">
    <source>
        <dbReference type="SAM" id="Phobius"/>
    </source>
</evidence>
<protein>
    <submittedName>
        <fullName evidence="8">Membrane protein</fullName>
    </submittedName>
</protein>
<keyword evidence="3 6" id="KW-0812">Transmembrane</keyword>
<evidence type="ECO:0000313" key="8">
    <source>
        <dbReference type="EMBL" id="SUM68324.1"/>
    </source>
</evidence>
<name>A0A380H053_9STAP</name>
<comment type="subcellular location">
    <subcellularLocation>
        <location evidence="1">Cell membrane</location>
        <topology evidence="1">Multi-pass membrane protein</topology>
    </subcellularLocation>
</comment>
<dbReference type="InterPro" id="IPR051461">
    <property type="entry name" value="UPF0750_membrane"/>
</dbReference>
<evidence type="ECO:0000256" key="3">
    <source>
        <dbReference type="ARBA" id="ARBA00022692"/>
    </source>
</evidence>
<sequence>MIARIMGKYNEIKTSQALLILDAVIVLSFLLVLPITNVLYTIVMLFIIEKAMSLVVEGFNPKKAVTVISKHNKEISSDIYEMTGRGATLLSGKGVYQKSNTEILYAVVSQSQIRAVKKL</sequence>
<dbReference type="InterPro" id="IPR003740">
    <property type="entry name" value="YitT"/>
</dbReference>
<dbReference type="EMBL" id="UHDZ01000001">
    <property type="protein sequence ID" value="SUM68324.1"/>
    <property type="molecule type" value="Genomic_DNA"/>
</dbReference>
<feature type="domain" description="DUF2179" evidence="7">
    <location>
        <begin position="85"/>
        <end position="119"/>
    </location>
</feature>
<evidence type="ECO:0000256" key="2">
    <source>
        <dbReference type="ARBA" id="ARBA00022475"/>
    </source>
</evidence>
<evidence type="ECO:0000313" key="9">
    <source>
        <dbReference type="Proteomes" id="UP000255425"/>
    </source>
</evidence>
<keyword evidence="2" id="KW-1003">Cell membrane</keyword>
<dbReference type="Proteomes" id="UP000255425">
    <property type="component" value="Unassembled WGS sequence"/>
</dbReference>
<organism evidence="8 9">
    <name type="scientific">Staphylococcus saccharolyticus</name>
    <dbReference type="NCBI Taxonomy" id="33028"/>
    <lineage>
        <taxon>Bacteria</taxon>
        <taxon>Bacillati</taxon>
        <taxon>Bacillota</taxon>
        <taxon>Bacilli</taxon>
        <taxon>Bacillales</taxon>
        <taxon>Staphylococcaceae</taxon>
        <taxon>Staphylococcus</taxon>
    </lineage>
</organism>
<evidence type="ECO:0000256" key="4">
    <source>
        <dbReference type="ARBA" id="ARBA00022989"/>
    </source>
</evidence>
<keyword evidence="9" id="KW-1185">Reference proteome</keyword>
<evidence type="ECO:0000256" key="1">
    <source>
        <dbReference type="ARBA" id="ARBA00004651"/>
    </source>
</evidence>
<evidence type="ECO:0000259" key="7">
    <source>
        <dbReference type="Pfam" id="PF10035"/>
    </source>
</evidence>